<evidence type="ECO:0000313" key="3">
    <source>
        <dbReference type="EMBL" id="HIZ92430.1"/>
    </source>
</evidence>
<dbReference type="AlphaFoldDB" id="A0A9D2H0J8"/>
<sequence>MLTELIQGAIKKQFTNEQRQIIDRTQDNMQAAGLNYIGTCIPFKSEAEERSLKASAVAGVDAWDLESAIYSTSALKQAGAKFIFSLKNNVQVPLCDKLKAYWAAETGAPEGDAEPQLSEASIAPHRLTTYVTISKMLLNQTQNVEALLTEMLATAINEKLESTIFSTVQEANAVKPFLSETASTITSYADLCNLEDTTADILKPTYVLSKAAKNKLRQMSKGNSFVMDGGKIDGTTTITSSNVQDSYLVFGDFSKFKVCVWSDGIDVLIDPITQAKDGNTRLIVNFYVDYYISNPNAFAIATV</sequence>
<dbReference type="InterPro" id="IPR024455">
    <property type="entry name" value="Phage_capsid"/>
</dbReference>
<comment type="subcellular location">
    <subcellularLocation>
        <location evidence="1">Virion</location>
    </subcellularLocation>
</comment>
<evidence type="ECO:0000313" key="4">
    <source>
        <dbReference type="Proteomes" id="UP000824108"/>
    </source>
</evidence>
<reference evidence="3" key="1">
    <citation type="journal article" date="2021" name="PeerJ">
        <title>Extensive microbial diversity within the chicken gut microbiome revealed by metagenomics and culture.</title>
        <authorList>
            <person name="Gilroy R."/>
            <person name="Ravi A."/>
            <person name="Getino M."/>
            <person name="Pursley I."/>
            <person name="Horton D.L."/>
            <person name="Alikhan N.F."/>
            <person name="Baker D."/>
            <person name="Gharbi K."/>
            <person name="Hall N."/>
            <person name="Watson M."/>
            <person name="Adriaenssens E.M."/>
            <person name="Foster-Nyarko E."/>
            <person name="Jarju S."/>
            <person name="Secka A."/>
            <person name="Antonio M."/>
            <person name="Oren A."/>
            <person name="Chaudhuri R.R."/>
            <person name="La Ragione R."/>
            <person name="Hildebrand F."/>
            <person name="Pallen M.J."/>
        </authorList>
    </citation>
    <scope>NUCLEOTIDE SEQUENCE</scope>
    <source>
        <strain evidence="3">CHK118-2852</strain>
    </source>
</reference>
<dbReference type="Proteomes" id="UP000824108">
    <property type="component" value="Unassembled WGS sequence"/>
</dbReference>
<dbReference type="SUPFAM" id="SSF56563">
    <property type="entry name" value="Major capsid protein gp5"/>
    <property type="match status" value="1"/>
</dbReference>
<proteinExistence type="predicted"/>
<accession>A0A9D2H0J8</accession>
<reference evidence="3" key="2">
    <citation type="submission" date="2021-04" db="EMBL/GenBank/DDBJ databases">
        <authorList>
            <person name="Gilroy R."/>
        </authorList>
    </citation>
    <scope>NUCLEOTIDE SEQUENCE</scope>
    <source>
        <strain evidence="3">CHK118-2852</strain>
    </source>
</reference>
<protein>
    <submittedName>
        <fullName evidence="3">Phage major capsid protein</fullName>
    </submittedName>
</protein>
<name>A0A9D2H0J8_9BACE</name>
<dbReference type="InterPro" id="IPR054612">
    <property type="entry name" value="Phage_capsid-like_C"/>
</dbReference>
<evidence type="ECO:0000259" key="2">
    <source>
        <dbReference type="Pfam" id="PF05065"/>
    </source>
</evidence>
<dbReference type="EMBL" id="DXAV01000083">
    <property type="protein sequence ID" value="HIZ92430.1"/>
    <property type="molecule type" value="Genomic_DNA"/>
</dbReference>
<dbReference type="Pfam" id="PF05065">
    <property type="entry name" value="Phage_capsid"/>
    <property type="match status" value="1"/>
</dbReference>
<feature type="domain" description="Phage capsid-like C-terminal" evidence="2">
    <location>
        <begin position="87"/>
        <end position="301"/>
    </location>
</feature>
<organism evidence="3 4">
    <name type="scientific">Candidatus Bacteroides merdavium</name>
    <dbReference type="NCBI Taxonomy" id="2838472"/>
    <lineage>
        <taxon>Bacteria</taxon>
        <taxon>Pseudomonadati</taxon>
        <taxon>Bacteroidota</taxon>
        <taxon>Bacteroidia</taxon>
        <taxon>Bacteroidales</taxon>
        <taxon>Bacteroidaceae</taxon>
        <taxon>Bacteroides</taxon>
    </lineage>
</organism>
<gene>
    <name evidence="3" type="ORF">H9807_10005</name>
</gene>
<evidence type="ECO:0000256" key="1">
    <source>
        <dbReference type="ARBA" id="ARBA00004328"/>
    </source>
</evidence>
<dbReference type="NCBIfam" id="TIGR01554">
    <property type="entry name" value="major_cap_HK97"/>
    <property type="match status" value="1"/>
</dbReference>
<comment type="caution">
    <text evidence="3">The sequence shown here is derived from an EMBL/GenBank/DDBJ whole genome shotgun (WGS) entry which is preliminary data.</text>
</comment>